<dbReference type="SUPFAM" id="SSF55785">
    <property type="entry name" value="PYP-like sensor domain (PAS domain)"/>
    <property type="match status" value="1"/>
</dbReference>
<keyword evidence="2" id="KW-1185">Reference proteome</keyword>
<dbReference type="RefSeq" id="WP_340286271.1">
    <property type="nucleotide sequence ID" value="NZ_JBBJUP010000003.1"/>
</dbReference>
<reference evidence="1 2" key="1">
    <citation type="submission" date="2024-03" db="EMBL/GenBank/DDBJ databases">
        <title>Draft genome sequence of Pseudonocardia sp. DW16-2.</title>
        <authorList>
            <person name="Duangmal K."/>
        </authorList>
    </citation>
    <scope>NUCLEOTIDE SEQUENCE [LARGE SCALE GENOMIC DNA]</scope>
    <source>
        <strain evidence="1 2">DW16-2</strain>
    </source>
</reference>
<evidence type="ECO:0008006" key="3">
    <source>
        <dbReference type="Google" id="ProtNLM"/>
    </source>
</evidence>
<evidence type="ECO:0000313" key="1">
    <source>
        <dbReference type="EMBL" id="MEJ8278147.1"/>
    </source>
</evidence>
<evidence type="ECO:0000313" key="2">
    <source>
        <dbReference type="Proteomes" id="UP001364211"/>
    </source>
</evidence>
<dbReference type="Proteomes" id="UP001364211">
    <property type="component" value="Unassembled WGS sequence"/>
</dbReference>
<dbReference type="EMBL" id="JBBJUP010000003">
    <property type="protein sequence ID" value="MEJ8278147.1"/>
    <property type="molecule type" value="Genomic_DNA"/>
</dbReference>
<name>A0ABU8T336_9PSEU</name>
<sequence>MTDHEHRASIPAVDTPLFPTFSATDLLAWLDGRDTEESDLLDFGVITIGPDDRIVGYNRYESERAGIRRDRVLGRDLFVEVAPCINNYLVAELFHAGGDLDLEMDYVFTFRMRPTPVRLRLLAAAGADRRYLAIRPR</sequence>
<dbReference type="InterPro" id="IPR035965">
    <property type="entry name" value="PAS-like_dom_sf"/>
</dbReference>
<gene>
    <name evidence="1" type="ORF">WJX68_04305</name>
</gene>
<dbReference type="Gene3D" id="3.30.450.20">
    <property type="entry name" value="PAS domain"/>
    <property type="match status" value="1"/>
</dbReference>
<protein>
    <recommendedName>
        <fullName evidence="3">Photoactive yellow protein</fullName>
    </recommendedName>
</protein>
<proteinExistence type="predicted"/>
<comment type="caution">
    <text evidence="1">The sequence shown here is derived from an EMBL/GenBank/DDBJ whole genome shotgun (WGS) entry which is preliminary data.</text>
</comment>
<organism evidence="1 2">
    <name type="scientific">Pseudonocardia spirodelae</name>
    <dbReference type="NCBI Taxonomy" id="3133431"/>
    <lineage>
        <taxon>Bacteria</taxon>
        <taxon>Bacillati</taxon>
        <taxon>Actinomycetota</taxon>
        <taxon>Actinomycetes</taxon>
        <taxon>Pseudonocardiales</taxon>
        <taxon>Pseudonocardiaceae</taxon>
        <taxon>Pseudonocardia</taxon>
    </lineage>
</organism>
<accession>A0ABU8T336</accession>